<feature type="region of interest" description="Disordered" evidence="1">
    <location>
        <begin position="119"/>
        <end position="150"/>
    </location>
</feature>
<dbReference type="AlphaFoldDB" id="A0A7Y0FME4"/>
<organism evidence="3 4">
    <name type="scientific">Hymenobacter polaris</name>
    <dbReference type="NCBI Taxonomy" id="2682546"/>
    <lineage>
        <taxon>Bacteria</taxon>
        <taxon>Pseudomonadati</taxon>
        <taxon>Bacteroidota</taxon>
        <taxon>Cytophagia</taxon>
        <taxon>Cytophagales</taxon>
        <taxon>Hymenobacteraceae</taxon>
        <taxon>Hymenobacter</taxon>
    </lineage>
</organism>
<evidence type="ECO:0000313" key="3">
    <source>
        <dbReference type="EMBL" id="NML65324.1"/>
    </source>
</evidence>
<feature type="signal peptide" evidence="2">
    <location>
        <begin position="1"/>
        <end position="21"/>
    </location>
</feature>
<evidence type="ECO:0000256" key="1">
    <source>
        <dbReference type="SAM" id="MobiDB-lite"/>
    </source>
</evidence>
<sequence>MLTKNILTAALVLAGAVPALAQTPRAAPRATAPTQAAPNEATVQSRADALTANMTQGLGLTPAQTEKVRTINVASVRNVEAARLRYRQDPAKLRSYIDAIGLARLEQLKDVLTGSQFTRYQQKREEKMGIPKAGGSQGNPPPGLGNGPTE</sequence>
<proteinExistence type="predicted"/>
<dbReference type="RefSeq" id="WP_169530568.1">
    <property type="nucleotide sequence ID" value="NZ_JABBGH010000001.1"/>
</dbReference>
<evidence type="ECO:0000313" key="4">
    <source>
        <dbReference type="Proteomes" id="UP000559626"/>
    </source>
</evidence>
<reference evidence="3 4" key="1">
    <citation type="submission" date="2020-04" db="EMBL/GenBank/DDBJ databases">
        <title>Hymenobacter polaris sp. nov., isolated from Arctic soil.</title>
        <authorList>
            <person name="Dahal R.H."/>
        </authorList>
    </citation>
    <scope>NUCLEOTIDE SEQUENCE [LARGE SCALE GENOMIC DNA]</scope>
    <source>
        <strain evidence="3 4">RP-2-7</strain>
    </source>
</reference>
<dbReference type="EMBL" id="JABBGH010000001">
    <property type="protein sequence ID" value="NML65324.1"/>
    <property type="molecule type" value="Genomic_DNA"/>
</dbReference>
<keyword evidence="4" id="KW-1185">Reference proteome</keyword>
<evidence type="ECO:0008006" key="5">
    <source>
        <dbReference type="Google" id="ProtNLM"/>
    </source>
</evidence>
<feature type="chain" id="PRO_5031112908" description="DUF4168 domain-containing protein" evidence="2">
    <location>
        <begin position="22"/>
        <end position="150"/>
    </location>
</feature>
<accession>A0A7Y0FME4</accession>
<gene>
    <name evidence="3" type="ORF">HHL22_08920</name>
</gene>
<keyword evidence="2" id="KW-0732">Signal</keyword>
<dbReference type="Proteomes" id="UP000559626">
    <property type="component" value="Unassembled WGS sequence"/>
</dbReference>
<protein>
    <recommendedName>
        <fullName evidence="5">DUF4168 domain-containing protein</fullName>
    </recommendedName>
</protein>
<evidence type="ECO:0000256" key="2">
    <source>
        <dbReference type="SAM" id="SignalP"/>
    </source>
</evidence>
<name>A0A7Y0FME4_9BACT</name>
<comment type="caution">
    <text evidence="3">The sequence shown here is derived from an EMBL/GenBank/DDBJ whole genome shotgun (WGS) entry which is preliminary data.</text>
</comment>